<dbReference type="InterPro" id="IPR021858">
    <property type="entry name" value="Fun_TF"/>
</dbReference>
<dbReference type="InterPro" id="IPR001138">
    <property type="entry name" value="Zn2Cys6_DnaBD"/>
</dbReference>
<accession>A0AAD6BSZ6</accession>
<comment type="caution">
    <text evidence="8">The sequence shown here is derived from an EMBL/GenBank/DDBJ whole genome shotgun (WGS) entry which is preliminary data.</text>
</comment>
<evidence type="ECO:0000256" key="5">
    <source>
        <dbReference type="ARBA" id="ARBA00023163"/>
    </source>
</evidence>
<dbReference type="GeneID" id="81605373"/>
<dbReference type="SUPFAM" id="SSF57701">
    <property type="entry name" value="Zn2/Cys6 DNA-binding domain"/>
    <property type="match status" value="1"/>
</dbReference>
<evidence type="ECO:0000256" key="2">
    <source>
        <dbReference type="ARBA" id="ARBA00022833"/>
    </source>
</evidence>
<keyword evidence="4" id="KW-0238">DNA-binding</keyword>
<evidence type="ECO:0000313" key="8">
    <source>
        <dbReference type="EMBL" id="KAJ5432592.1"/>
    </source>
</evidence>
<dbReference type="InterPro" id="IPR052360">
    <property type="entry name" value="Transcr_Regulatory_Proteins"/>
</dbReference>
<proteinExistence type="predicted"/>
<dbReference type="Gene3D" id="4.10.240.10">
    <property type="entry name" value="Zn(2)-C6 fungal-type DNA-binding domain"/>
    <property type="match status" value="1"/>
</dbReference>
<dbReference type="RefSeq" id="XP_056759884.1">
    <property type="nucleotide sequence ID" value="XM_056915130.1"/>
</dbReference>
<dbReference type="GO" id="GO:0008270">
    <property type="term" value="F:zinc ion binding"/>
    <property type="evidence" value="ECO:0007669"/>
    <property type="project" value="InterPro"/>
</dbReference>
<keyword evidence="2" id="KW-0862">Zinc</keyword>
<keyword evidence="1" id="KW-0479">Metal-binding</keyword>
<dbReference type="Proteomes" id="UP001213681">
    <property type="component" value="Unassembled WGS sequence"/>
</dbReference>
<dbReference type="EMBL" id="JAPVEA010000009">
    <property type="protein sequence ID" value="KAJ5432592.1"/>
    <property type="molecule type" value="Genomic_DNA"/>
</dbReference>
<feature type="domain" description="Zn(2)-C6 fungal-type" evidence="7">
    <location>
        <begin position="25"/>
        <end position="50"/>
    </location>
</feature>
<evidence type="ECO:0000256" key="4">
    <source>
        <dbReference type="ARBA" id="ARBA00023125"/>
    </source>
</evidence>
<reference evidence="8" key="2">
    <citation type="journal article" date="2023" name="IMA Fungus">
        <title>Comparative genomic study of the Penicillium genus elucidates a diverse pangenome and 15 lateral gene transfer events.</title>
        <authorList>
            <person name="Petersen C."/>
            <person name="Sorensen T."/>
            <person name="Nielsen M.R."/>
            <person name="Sondergaard T.E."/>
            <person name="Sorensen J.L."/>
            <person name="Fitzpatrick D.A."/>
            <person name="Frisvad J.C."/>
            <person name="Nielsen K.L."/>
        </authorList>
    </citation>
    <scope>NUCLEOTIDE SEQUENCE</scope>
    <source>
        <strain evidence="8">IBT 16125</strain>
    </source>
</reference>
<protein>
    <recommendedName>
        <fullName evidence="7">Zn(2)-C6 fungal-type domain-containing protein</fullName>
    </recommendedName>
</protein>
<evidence type="ECO:0000256" key="3">
    <source>
        <dbReference type="ARBA" id="ARBA00023015"/>
    </source>
</evidence>
<keyword evidence="5" id="KW-0804">Transcription</keyword>
<sequence length="518" mass="59656">MLAYQHYYPGSEILPSADLGQAAARHVKCGEEKPNCKNCMKSNRECKYKINLPIERHENRNQVYHGPRWSLSADNCLKVLPGTMEEREFVHIFCTKTARMLSGYSTSDLWCRLLPQLSHHEPTVRHAVVALSAAHAKRPSSSRALQKSHEVFVLEQYSKAIQSLRLLLSKAQGPCFTVLLVTCLLFSGLEMLHGNERRALDHLEGGMKILSSQRQAQTSMGNSSVDRELFQVLYRLNIQLPYFGRPLIPLNISLQKLGVKSHERLLTFDNIAQAREVMANLMQRSILLSATIRMSGENSPESRLLKHEEEQRTLLRETEMWYMAFTEMMKKPTKEVGILDPRAPWILQIEYHTGMVWIPCISSREQLAYDNYLSHFEAVFHAAEQVVRLSEETNPEHPGSKSFCLDTELLPMLYWTVTKCRFPLLRRKAISTLSRYSKQEGIWDAQLYCRILQRVVEIEEAPVASLPVDKRIPAEAHRLHDVRVNPENGLIQTQVSVFMTMKPHGLDGEWMSWWEYVE</sequence>
<keyword evidence="6" id="KW-0539">Nucleus</keyword>
<organism evidence="8 9">
    <name type="scientific">Penicillium daleae</name>
    <dbReference type="NCBI Taxonomy" id="63821"/>
    <lineage>
        <taxon>Eukaryota</taxon>
        <taxon>Fungi</taxon>
        <taxon>Dikarya</taxon>
        <taxon>Ascomycota</taxon>
        <taxon>Pezizomycotina</taxon>
        <taxon>Eurotiomycetes</taxon>
        <taxon>Eurotiomycetidae</taxon>
        <taxon>Eurotiales</taxon>
        <taxon>Aspergillaceae</taxon>
        <taxon>Penicillium</taxon>
    </lineage>
</organism>
<dbReference type="PANTHER" id="PTHR36206">
    <property type="entry name" value="ASPERCRYPTIN BIOSYNTHESIS CLUSTER-SPECIFIC TRANSCRIPTION REGULATOR ATNN-RELATED"/>
    <property type="match status" value="1"/>
</dbReference>
<dbReference type="Pfam" id="PF00172">
    <property type="entry name" value="Zn_clus"/>
    <property type="match status" value="1"/>
</dbReference>
<evidence type="ECO:0000259" key="7">
    <source>
        <dbReference type="Pfam" id="PF00172"/>
    </source>
</evidence>
<keyword evidence="3" id="KW-0805">Transcription regulation</keyword>
<reference evidence="8" key="1">
    <citation type="submission" date="2022-12" db="EMBL/GenBank/DDBJ databases">
        <authorList>
            <person name="Petersen C."/>
        </authorList>
    </citation>
    <scope>NUCLEOTIDE SEQUENCE</scope>
    <source>
        <strain evidence="8">IBT 16125</strain>
    </source>
</reference>
<evidence type="ECO:0000256" key="6">
    <source>
        <dbReference type="ARBA" id="ARBA00023242"/>
    </source>
</evidence>
<dbReference type="InterPro" id="IPR036864">
    <property type="entry name" value="Zn2-C6_fun-type_DNA-bd_sf"/>
</dbReference>
<dbReference type="Pfam" id="PF11951">
    <property type="entry name" value="Fungal_trans_2"/>
    <property type="match status" value="1"/>
</dbReference>
<gene>
    <name evidence="8" type="ORF">N7458_011748</name>
</gene>
<dbReference type="AlphaFoldDB" id="A0AAD6BSZ6"/>
<keyword evidence="9" id="KW-1185">Reference proteome</keyword>
<dbReference type="PANTHER" id="PTHR36206:SF4">
    <property type="entry name" value="HYPOTHETICAL CONSERVED PROTEIN (EUROFUNG)-RELATED"/>
    <property type="match status" value="1"/>
</dbReference>
<name>A0AAD6BSZ6_9EURO</name>
<dbReference type="CDD" id="cd00067">
    <property type="entry name" value="GAL4"/>
    <property type="match status" value="1"/>
</dbReference>
<dbReference type="GO" id="GO:0003677">
    <property type="term" value="F:DNA binding"/>
    <property type="evidence" value="ECO:0007669"/>
    <property type="project" value="UniProtKB-KW"/>
</dbReference>
<dbReference type="GO" id="GO:0000981">
    <property type="term" value="F:DNA-binding transcription factor activity, RNA polymerase II-specific"/>
    <property type="evidence" value="ECO:0007669"/>
    <property type="project" value="InterPro"/>
</dbReference>
<evidence type="ECO:0000313" key="9">
    <source>
        <dbReference type="Proteomes" id="UP001213681"/>
    </source>
</evidence>
<evidence type="ECO:0000256" key="1">
    <source>
        <dbReference type="ARBA" id="ARBA00022723"/>
    </source>
</evidence>